<dbReference type="InterPro" id="IPR030659">
    <property type="entry name" value="SecY_CS"/>
</dbReference>
<dbReference type="InterPro" id="IPR002208">
    <property type="entry name" value="SecY/SEC61-alpha"/>
</dbReference>
<comment type="function">
    <text evidence="10">The central subunit of the protein translocation channel SecYEG. Consists of two halves formed by TMs 1-5 and 6-10. These two domains form a lateral gate at the front which open onto the bilayer between TMs 2 and 7, and are clamped together by SecE at the back. The channel is closed by both a pore ring composed of hydrophobic SecY resides and a short helix (helix 2A) on the extracellular side of the membrane which forms a plug. The plug probably moves laterally to allow the channel to open. The ring and the pore may move independently.</text>
</comment>
<dbReference type="InterPro" id="IPR026593">
    <property type="entry name" value="SecY"/>
</dbReference>
<dbReference type="eggNOG" id="COG0201">
    <property type="taxonomic scope" value="Bacteria"/>
</dbReference>
<evidence type="ECO:0000256" key="4">
    <source>
        <dbReference type="ARBA" id="ARBA00022692"/>
    </source>
</evidence>
<comment type="similarity">
    <text evidence="2 10 11">Belongs to the SecY/SEC61-alpha family.</text>
</comment>
<evidence type="ECO:0000256" key="3">
    <source>
        <dbReference type="ARBA" id="ARBA00022448"/>
    </source>
</evidence>
<evidence type="ECO:0000256" key="5">
    <source>
        <dbReference type="ARBA" id="ARBA00022927"/>
    </source>
</evidence>
<evidence type="ECO:0000256" key="11">
    <source>
        <dbReference type="RuleBase" id="RU004349"/>
    </source>
</evidence>
<sequence>MSGMLDTLKNSWKIPDLKRKLLITIGLLLIFRLGSRIPVPGLDPTYFASLIEKGGQLFNFLDVVGGGSFKSATIFAMSITPYINASIIMQLLTIAIPKLEQLSKEGEEGRKKIGQWIRYATVILAFVQATAIAVSLRGAIISGLNVMTFITVTFTLTAGTAFLMWLGEQITEYGIGNGISMLIFAGIVSAGPKGLNYLIMNYQAGKLGNDFVGILSIIGILLVFVAIIACVVFVNQAERRIPVQYAKRVVGRKVYGGQSTHLPIKVNWAGVIPIIFAMSIMSLPSTLFAFAAPSTNTGFIGFMKNWQSHWTYSILYALLIIGFTFFYTYVQFNPIELANNMKKNGGFIPGIRPGKPTSDYIQKVLNRITWFGALFLALISIFPYIIVWITGVQGVWFAGTSVLILVGVALDTVRQIESQMLMRHYKGFLE</sequence>
<keyword evidence="8 10" id="KW-0472">Membrane</keyword>
<dbReference type="NCBIfam" id="TIGR00967">
    <property type="entry name" value="3a0501s007"/>
    <property type="match status" value="1"/>
</dbReference>
<evidence type="ECO:0000313" key="12">
    <source>
        <dbReference type="EMBL" id="EMS71300.1"/>
    </source>
</evidence>
<dbReference type="STRING" id="1195236.CTER_2777"/>
<dbReference type="GO" id="GO:0065002">
    <property type="term" value="P:intracellular protein transmembrane transport"/>
    <property type="evidence" value="ECO:0007669"/>
    <property type="project" value="UniProtKB-UniRule"/>
</dbReference>
<feature type="transmembrane region" description="Helical" evidence="10">
    <location>
        <begin position="74"/>
        <end position="96"/>
    </location>
</feature>
<evidence type="ECO:0000256" key="2">
    <source>
        <dbReference type="ARBA" id="ARBA00005751"/>
    </source>
</evidence>
<evidence type="ECO:0000256" key="6">
    <source>
        <dbReference type="ARBA" id="ARBA00022989"/>
    </source>
</evidence>
<dbReference type="AlphaFoldDB" id="S0FHQ5"/>
<feature type="transmembrane region" description="Helical" evidence="10">
    <location>
        <begin position="395"/>
        <end position="413"/>
    </location>
</feature>
<dbReference type="GO" id="GO:0005886">
    <property type="term" value="C:plasma membrane"/>
    <property type="evidence" value="ECO:0007669"/>
    <property type="project" value="UniProtKB-SubCell"/>
</dbReference>
<proteinExistence type="inferred from homology"/>
<feature type="transmembrane region" description="Helical" evidence="10">
    <location>
        <begin position="173"/>
        <end position="191"/>
    </location>
</feature>
<evidence type="ECO:0000256" key="7">
    <source>
        <dbReference type="ARBA" id="ARBA00023010"/>
    </source>
</evidence>
<dbReference type="Gene3D" id="1.10.3370.10">
    <property type="entry name" value="SecY subunit domain"/>
    <property type="match status" value="1"/>
</dbReference>
<keyword evidence="3 10" id="KW-0813">Transport</keyword>
<comment type="subcellular location">
    <subcellularLocation>
        <location evidence="10">Cell membrane</location>
        <topology evidence="10">Multi-pass membrane protein</topology>
    </subcellularLocation>
    <subcellularLocation>
        <location evidence="1">Membrane</location>
        <topology evidence="1">Multi-pass membrane protein</topology>
    </subcellularLocation>
</comment>
<evidence type="ECO:0000256" key="8">
    <source>
        <dbReference type="ARBA" id="ARBA00023136"/>
    </source>
</evidence>
<comment type="subunit">
    <text evidence="10">Component of the Sec protein translocase complex. Heterotrimer consisting of SecY, SecE and SecG subunits. The heterotrimers can form oligomers, although 1 heterotrimer is thought to be able to translocate proteins. Interacts with the ribosome. Interacts with SecDF, and other proteins may be involved. Interacts with SecA.</text>
</comment>
<feature type="transmembrane region" description="Helical" evidence="10">
    <location>
        <begin position="268"/>
        <end position="290"/>
    </location>
</feature>
<dbReference type="Pfam" id="PF00344">
    <property type="entry name" value="SecY"/>
    <property type="match status" value="1"/>
</dbReference>
<dbReference type="FunFam" id="1.10.3370.10:FF:000001">
    <property type="entry name" value="Preprotein translocase subunit SecY"/>
    <property type="match status" value="1"/>
</dbReference>
<feature type="transmembrane region" description="Helical" evidence="10">
    <location>
        <begin position="368"/>
        <end position="389"/>
    </location>
</feature>
<reference evidence="12 13" key="1">
    <citation type="journal article" date="2013" name="Genome Announc.">
        <title>Draft Genome Sequence of the Cellulolytic, Mesophilic, Anaerobic Bacterium Clostridium termitidis Strain CT1112 (DSM 5398).</title>
        <authorList>
            <person name="Lal S."/>
            <person name="Ramachandran U."/>
            <person name="Zhang X."/>
            <person name="Munir R."/>
            <person name="Sparling R."/>
            <person name="Levin D.B."/>
        </authorList>
    </citation>
    <scope>NUCLEOTIDE SEQUENCE [LARGE SCALE GENOMIC DNA]</scope>
    <source>
        <strain evidence="12 13">CT1112</strain>
    </source>
</reference>
<feature type="transmembrane region" description="Helical" evidence="10">
    <location>
        <begin position="146"/>
        <end position="166"/>
    </location>
</feature>
<keyword evidence="13" id="KW-1185">Reference proteome</keyword>
<dbReference type="InterPro" id="IPR023201">
    <property type="entry name" value="SecY_dom_sf"/>
</dbReference>
<dbReference type="GO" id="GO:0043952">
    <property type="term" value="P:protein transport by the Sec complex"/>
    <property type="evidence" value="ECO:0007669"/>
    <property type="project" value="UniProtKB-UniRule"/>
</dbReference>
<organism evidence="12 13">
    <name type="scientific">Ruminiclostridium cellobioparum subsp. termitidis CT1112</name>
    <dbReference type="NCBI Taxonomy" id="1195236"/>
    <lineage>
        <taxon>Bacteria</taxon>
        <taxon>Bacillati</taxon>
        <taxon>Bacillota</taxon>
        <taxon>Clostridia</taxon>
        <taxon>Eubacteriales</taxon>
        <taxon>Oscillospiraceae</taxon>
        <taxon>Ruminiclostridium</taxon>
    </lineage>
</organism>
<evidence type="ECO:0000256" key="1">
    <source>
        <dbReference type="ARBA" id="ARBA00004141"/>
    </source>
</evidence>
<dbReference type="HAMAP" id="MF_01465">
    <property type="entry name" value="SecY"/>
    <property type="match status" value="1"/>
</dbReference>
<dbReference type="PRINTS" id="PR00303">
    <property type="entry name" value="SECYTRNLCASE"/>
</dbReference>
<keyword evidence="10" id="KW-1003">Cell membrane</keyword>
<dbReference type="PANTHER" id="PTHR10906">
    <property type="entry name" value="SECY/SEC61-ALPHA FAMILY MEMBER"/>
    <property type="match status" value="1"/>
</dbReference>
<evidence type="ECO:0000256" key="9">
    <source>
        <dbReference type="ARBA" id="ARBA00039733"/>
    </source>
</evidence>
<keyword evidence="6 10" id="KW-1133">Transmembrane helix</keyword>
<gene>
    <name evidence="10" type="primary">secY</name>
    <name evidence="12" type="ORF">CTER_2777</name>
</gene>
<dbReference type="GO" id="GO:0006605">
    <property type="term" value="P:protein targeting"/>
    <property type="evidence" value="ECO:0007669"/>
    <property type="project" value="UniProtKB-UniRule"/>
</dbReference>
<feature type="transmembrane region" description="Helical" evidence="10">
    <location>
        <begin position="310"/>
        <end position="330"/>
    </location>
</feature>
<comment type="caution">
    <text evidence="12">The sequence shown here is derived from an EMBL/GenBank/DDBJ whole genome shotgun (WGS) entry which is preliminary data.</text>
</comment>
<name>S0FHQ5_RUMCE</name>
<dbReference type="SUPFAM" id="SSF103491">
    <property type="entry name" value="Preprotein translocase SecY subunit"/>
    <property type="match status" value="1"/>
</dbReference>
<dbReference type="PROSITE" id="PS00755">
    <property type="entry name" value="SECY_1"/>
    <property type="match status" value="1"/>
</dbReference>
<feature type="transmembrane region" description="Helical" evidence="10">
    <location>
        <begin position="211"/>
        <end position="234"/>
    </location>
</feature>
<keyword evidence="4 10" id="KW-0812">Transmembrane</keyword>
<dbReference type="EMBL" id="AORV01000039">
    <property type="protein sequence ID" value="EMS71300.1"/>
    <property type="molecule type" value="Genomic_DNA"/>
</dbReference>
<comment type="caution">
    <text evidence="10">Lacks conserved residue(s) required for the propagation of feature annotation.</text>
</comment>
<dbReference type="Proteomes" id="UP000014155">
    <property type="component" value="Unassembled WGS sequence"/>
</dbReference>
<dbReference type="PATRIC" id="fig|1195236.3.peg.3098"/>
<evidence type="ECO:0000256" key="10">
    <source>
        <dbReference type="HAMAP-Rule" id="MF_01465"/>
    </source>
</evidence>
<protein>
    <recommendedName>
        <fullName evidence="9 10">Protein translocase subunit SecY</fullName>
    </recommendedName>
</protein>
<keyword evidence="7 10" id="KW-0811">Translocation</keyword>
<feature type="transmembrane region" description="Helical" evidence="10">
    <location>
        <begin position="116"/>
        <end position="140"/>
    </location>
</feature>
<dbReference type="PIRSF" id="PIRSF004557">
    <property type="entry name" value="SecY"/>
    <property type="match status" value="1"/>
</dbReference>
<keyword evidence="5 10" id="KW-0653">Protein transport</keyword>
<accession>S0FHQ5</accession>
<evidence type="ECO:0000313" key="13">
    <source>
        <dbReference type="Proteomes" id="UP000014155"/>
    </source>
</evidence>
<dbReference type="RefSeq" id="WP_004626579.1">
    <property type="nucleotide sequence ID" value="NZ_AORV01000039.1"/>
</dbReference>